<evidence type="ECO:0000313" key="1">
    <source>
        <dbReference type="EMBL" id="KAJ4703441.1"/>
    </source>
</evidence>
<comment type="caution">
    <text evidence="1">The sequence shown here is derived from an EMBL/GenBank/DDBJ whole genome shotgun (WGS) entry which is preliminary data.</text>
</comment>
<dbReference type="EMBL" id="CM051406">
    <property type="protein sequence ID" value="KAJ4703441.1"/>
    <property type="molecule type" value="Genomic_DNA"/>
</dbReference>
<reference evidence="1 2" key="1">
    <citation type="journal article" date="2023" name="Science">
        <title>Complex scaffold remodeling in plant triterpene biosynthesis.</title>
        <authorList>
            <person name="De La Pena R."/>
            <person name="Hodgson H."/>
            <person name="Liu J.C."/>
            <person name="Stephenson M.J."/>
            <person name="Martin A.C."/>
            <person name="Owen C."/>
            <person name="Harkess A."/>
            <person name="Leebens-Mack J."/>
            <person name="Jimenez L.E."/>
            <person name="Osbourn A."/>
            <person name="Sattely E.S."/>
        </authorList>
    </citation>
    <scope>NUCLEOTIDE SEQUENCE [LARGE SCALE GENOMIC DNA]</scope>
    <source>
        <strain evidence="2">cv. JPN11</strain>
        <tissue evidence="1">Leaf</tissue>
    </source>
</reference>
<name>A0ACC1WW99_MELAZ</name>
<keyword evidence="2" id="KW-1185">Reference proteome</keyword>
<evidence type="ECO:0000313" key="2">
    <source>
        <dbReference type="Proteomes" id="UP001164539"/>
    </source>
</evidence>
<gene>
    <name evidence="1" type="ORF">OWV82_023349</name>
</gene>
<organism evidence="1 2">
    <name type="scientific">Melia azedarach</name>
    <name type="common">Chinaberry tree</name>
    <dbReference type="NCBI Taxonomy" id="155640"/>
    <lineage>
        <taxon>Eukaryota</taxon>
        <taxon>Viridiplantae</taxon>
        <taxon>Streptophyta</taxon>
        <taxon>Embryophyta</taxon>
        <taxon>Tracheophyta</taxon>
        <taxon>Spermatophyta</taxon>
        <taxon>Magnoliopsida</taxon>
        <taxon>eudicotyledons</taxon>
        <taxon>Gunneridae</taxon>
        <taxon>Pentapetalae</taxon>
        <taxon>rosids</taxon>
        <taxon>malvids</taxon>
        <taxon>Sapindales</taxon>
        <taxon>Meliaceae</taxon>
        <taxon>Melia</taxon>
    </lineage>
</organism>
<dbReference type="Proteomes" id="UP001164539">
    <property type="component" value="Chromosome 13"/>
</dbReference>
<accession>A0ACC1WW99</accession>
<sequence length="900" mass="98879">MIVRTYGRRNRGLARTYSDLSNADDDDVLEDPFGDPLSLSQDTPQDFYDFPFSSSQDSSSFWSSQENNNQLNNNSFPTLPSSRPHFTDSDNGAARKSKKQKKGVYSGPLIPPTSTLMEAQEFGEMMEHVDEVNFAIDGLKKGSQVRIRRASLLSLLSICGTAQQRRLLRTEGLAKTIIDAILGLNFDDSPSNLAAAALFYVLTSDGQDDHLLESHRCICFLIKLLKPVTSTTTEDKSRKIGSKLLALRKDADILRDTTKILDSSSSAIFSKVQEILVSCKELKSTRGDDDSMQRPELSPKWISLLTMEKACLSKISLEDTTGTVRKIGGNFKEKLRESGGLDAVFEVIMNCYSVMEGWVKHGSPSIQYAKHDLDLQSLALLLKCLKIMENATFLSKDNQSHLLGMKEYSESHKSKLSVIELIISVIKALSDLHLPRSSSSIDEKLYSTWDGNGAGHASELALVADCRAGSPEVILISSDSNSEKSLNISENSPWSLTDRLGHSESNSETTTTSMNDNCFLKMRSHSSLSSSCSGILRNSHGGTSLSGNGSRSNFCVVERSNNRKDDKFGFLEDSEDPYAFDEDAFEPSKWDLLSGKQKKSGAKRNAAMHRDLEDGYQYEMIMSQQESITAENCRQQSNNGEKHQQSSSGEYHFSHGSSCSHADDKEKYTLLADCLLTAVKVLMNLTNENPIGCQQIAACGGLETMSLLIVSHFPSFSSSLFPFSDGLESDHKDDIHLTDQELDFLVAILGLLVNLVEKDGHNRSRLAAARIPLPTSEGLGEESHRDVIPLLCSIFLANRGAGDAAGEGNEGPLNPEVAVLEGEKEAEKMIVEAYAALLLAFLSTESMSIRTAIAECLPNHNLAILVPVLERFVAFHLSLNMISAETHKAVSEVIESCRVP</sequence>
<proteinExistence type="predicted"/>
<protein>
    <submittedName>
        <fullName evidence="1">WAPL (Wings apart-like protein regulation of heterochromatin) protein</fullName>
    </submittedName>
</protein>